<evidence type="ECO:0000313" key="4">
    <source>
        <dbReference type="Proteomes" id="UP000282574"/>
    </source>
</evidence>
<dbReference type="SUPFAM" id="SSF53474">
    <property type="entry name" value="alpha/beta-Hydrolases"/>
    <property type="match status" value="1"/>
</dbReference>
<dbReference type="RefSeq" id="WP_199755394.1">
    <property type="nucleotide sequence ID" value="NZ_JAVKZF010000002.1"/>
</dbReference>
<dbReference type="PANTHER" id="PTHR22753:SF48">
    <property type="entry name" value="PHOSPHOLIPID_GLYCEROL ACYLTRANSFERASE DOMAIN-CONTAINING PROTEIN"/>
    <property type="match status" value="1"/>
</dbReference>
<reference evidence="3 4" key="1">
    <citation type="journal article" date="2019" name="Genome Biol. Evol.">
        <title>Day and night: Metabolic profiles and evolutionary relationships of six axenic non-marine cyanobacteria.</title>
        <authorList>
            <person name="Will S.E."/>
            <person name="Henke P."/>
            <person name="Boedeker C."/>
            <person name="Huang S."/>
            <person name="Brinkmann H."/>
            <person name="Rohde M."/>
            <person name="Jarek M."/>
            <person name="Friedl T."/>
            <person name="Seufert S."/>
            <person name="Schumacher M."/>
            <person name="Overmann J."/>
            <person name="Neumann-Schaal M."/>
            <person name="Petersen J."/>
        </authorList>
    </citation>
    <scope>NUCLEOTIDE SEQUENCE [LARGE SCALE GENOMIC DNA]</scope>
    <source>
        <strain evidence="3 4">SAG 39.79</strain>
    </source>
</reference>
<dbReference type="Proteomes" id="UP000282574">
    <property type="component" value="Unassembled WGS sequence"/>
</dbReference>
<evidence type="ECO:0000313" key="3">
    <source>
        <dbReference type="EMBL" id="RUT13861.1"/>
    </source>
</evidence>
<dbReference type="PRINTS" id="PR00111">
    <property type="entry name" value="ABHYDROLASE"/>
</dbReference>
<feature type="region of interest" description="Disordered" evidence="1">
    <location>
        <begin position="23"/>
        <end position="43"/>
    </location>
</feature>
<gene>
    <name evidence="3" type="ORF">DSM107010_07610</name>
</gene>
<proteinExistence type="predicted"/>
<dbReference type="InterPro" id="IPR000073">
    <property type="entry name" value="AB_hydrolase_1"/>
</dbReference>
<dbReference type="EMBL" id="RSCK01000004">
    <property type="protein sequence ID" value="RUT13861.1"/>
    <property type="molecule type" value="Genomic_DNA"/>
</dbReference>
<dbReference type="GO" id="GO:0016020">
    <property type="term" value="C:membrane"/>
    <property type="evidence" value="ECO:0007669"/>
    <property type="project" value="TreeGrafter"/>
</dbReference>
<dbReference type="InterPro" id="IPR029058">
    <property type="entry name" value="AB_hydrolase_fold"/>
</dbReference>
<evidence type="ECO:0000259" key="2">
    <source>
        <dbReference type="Pfam" id="PF12146"/>
    </source>
</evidence>
<accession>A0AB37UR14</accession>
<evidence type="ECO:0000256" key="1">
    <source>
        <dbReference type="SAM" id="MobiDB-lite"/>
    </source>
</evidence>
<name>A0AB37UR14_9CYAN</name>
<comment type="caution">
    <text evidence="3">The sequence shown here is derived from an EMBL/GenBank/DDBJ whole genome shotgun (WGS) entry which is preliminary data.</text>
</comment>
<organism evidence="3 4">
    <name type="scientific">Chroococcidiopsis cubana SAG 39.79</name>
    <dbReference type="NCBI Taxonomy" id="388085"/>
    <lineage>
        <taxon>Bacteria</taxon>
        <taxon>Bacillati</taxon>
        <taxon>Cyanobacteriota</taxon>
        <taxon>Cyanophyceae</taxon>
        <taxon>Chroococcidiopsidales</taxon>
        <taxon>Chroococcidiopsidaceae</taxon>
        <taxon>Chroococcidiopsis</taxon>
    </lineage>
</organism>
<dbReference type="Pfam" id="PF12146">
    <property type="entry name" value="Hydrolase_4"/>
    <property type="match status" value="1"/>
</dbReference>
<dbReference type="AlphaFoldDB" id="A0AB37UR14"/>
<dbReference type="Gene3D" id="3.40.50.1820">
    <property type="entry name" value="alpha/beta hydrolase"/>
    <property type="match status" value="1"/>
</dbReference>
<protein>
    <recommendedName>
        <fullName evidence="2">Serine aminopeptidase S33 domain-containing protein</fullName>
    </recommendedName>
</protein>
<keyword evidence="4" id="KW-1185">Reference proteome</keyword>
<dbReference type="InterPro" id="IPR022742">
    <property type="entry name" value="Hydrolase_4"/>
</dbReference>
<feature type="domain" description="Serine aminopeptidase S33" evidence="2">
    <location>
        <begin position="106"/>
        <end position="292"/>
    </location>
</feature>
<dbReference type="PANTHER" id="PTHR22753">
    <property type="entry name" value="TRANSMEMBRANE PROTEIN 68"/>
    <property type="match status" value="1"/>
</dbReference>
<sequence>MNDKGAEEQFKIQNSKFKIQNSKFPDSRLPSTGAQQCAPTDSRFSTTTPIVSNRPCFLSPKKLQPEYPLFVFLPGMDGTGQLLRSQTEGLEVAFDVRCLMIPPDDMTSWDVLSAQVIQLIHKELAKNPQREVYLCGESFGGCLAMKVAVKAPELFSRIILVNPASSVQLRPFLAWGSQFANLVPSCFYQFGAVGLLPFLASLGRVTKSDRREMLKVIRSVPPETVLWRIALIKNFDVDKTQLRQLTQPVLLIASAQDRLLPSIAEAERLLGILPNSRLVVLPYSGHACLLESETNLYDIMRSQHFLDANTAKMAAGKS</sequence>